<comment type="caution">
    <text evidence="1">The sequence shown here is derived from an EMBL/GenBank/DDBJ whole genome shotgun (WGS) entry which is preliminary data.</text>
</comment>
<proteinExistence type="predicted"/>
<gene>
    <name evidence="1" type="ORF">QN277_029354</name>
</gene>
<name>A0AAE1J562_9FABA</name>
<evidence type="ECO:0000313" key="2">
    <source>
        <dbReference type="Proteomes" id="UP001293593"/>
    </source>
</evidence>
<dbReference type="EMBL" id="JAWXYG010000009">
    <property type="protein sequence ID" value="KAK4264012.1"/>
    <property type="molecule type" value="Genomic_DNA"/>
</dbReference>
<organism evidence="1 2">
    <name type="scientific">Acacia crassicarpa</name>
    <name type="common">northern wattle</name>
    <dbReference type="NCBI Taxonomy" id="499986"/>
    <lineage>
        <taxon>Eukaryota</taxon>
        <taxon>Viridiplantae</taxon>
        <taxon>Streptophyta</taxon>
        <taxon>Embryophyta</taxon>
        <taxon>Tracheophyta</taxon>
        <taxon>Spermatophyta</taxon>
        <taxon>Magnoliopsida</taxon>
        <taxon>eudicotyledons</taxon>
        <taxon>Gunneridae</taxon>
        <taxon>Pentapetalae</taxon>
        <taxon>rosids</taxon>
        <taxon>fabids</taxon>
        <taxon>Fabales</taxon>
        <taxon>Fabaceae</taxon>
        <taxon>Caesalpinioideae</taxon>
        <taxon>mimosoid clade</taxon>
        <taxon>Acacieae</taxon>
        <taxon>Acacia</taxon>
    </lineage>
</organism>
<reference evidence="1" key="1">
    <citation type="submission" date="2023-10" db="EMBL/GenBank/DDBJ databases">
        <title>Chromosome-level genome of the transformable northern wattle, Acacia crassicarpa.</title>
        <authorList>
            <person name="Massaro I."/>
            <person name="Sinha N.R."/>
            <person name="Poethig S."/>
            <person name="Leichty A.R."/>
        </authorList>
    </citation>
    <scope>NUCLEOTIDE SEQUENCE</scope>
    <source>
        <strain evidence="1">Acra3RX</strain>
        <tissue evidence="1">Leaf</tissue>
    </source>
</reference>
<sequence length="72" mass="8033">MDPKRAEDLVYIHSNLQVLSRNNTKYNEGESHYWDISGDAVDTFNDIGALDVAALSLNEPELEANIIRGDVV</sequence>
<evidence type="ECO:0000313" key="1">
    <source>
        <dbReference type="EMBL" id="KAK4264012.1"/>
    </source>
</evidence>
<dbReference type="Proteomes" id="UP001293593">
    <property type="component" value="Unassembled WGS sequence"/>
</dbReference>
<protein>
    <submittedName>
        <fullName evidence="1">Uncharacterized protein</fullName>
    </submittedName>
</protein>
<dbReference type="AlphaFoldDB" id="A0AAE1J562"/>
<keyword evidence="2" id="KW-1185">Reference proteome</keyword>
<accession>A0AAE1J562</accession>